<evidence type="ECO:0000313" key="3">
    <source>
        <dbReference type="Proteomes" id="UP000198577"/>
    </source>
</evidence>
<evidence type="ECO:0000313" key="2">
    <source>
        <dbReference type="EMBL" id="SFQ03361.1"/>
    </source>
</evidence>
<dbReference type="AlphaFoldDB" id="A0A1I5V7F7"/>
<dbReference type="STRING" id="937334.SAMN05444406_11026"/>
<dbReference type="PANTHER" id="PTHR43339">
    <property type="entry name" value="RUBRERYTHRIN-RELATED"/>
    <property type="match status" value="1"/>
</dbReference>
<dbReference type="RefSeq" id="WP_025747942.1">
    <property type="nucleotide sequence ID" value="NZ_FOXR01000010.1"/>
</dbReference>
<dbReference type="Proteomes" id="UP000198577">
    <property type="component" value="Unassembled WGS sequence"/>
</dbReference>
<dbReference type="InterPro" id="IPR012347">
    <property type="entry name" value="Ferritin-like"/>
</dbReference>
<sequence length="143" mass="16177">MQDLKLVTENILGETKGTELERVVKQNFNGETSEVGMYLAMARLAQRQGYPEIAEVLKTIAWEEAEHAAVFAELNGMLQEDIFENIKRMLEGEVFANQGKKEAADKAQELGIASARDYFNLSAKDEARHARMLQGILKRYNKI</sequence>
<feature type="domain" description="Ferritin-like diiron" evidence="1">
    <location>
        <begin position="14"/>
        <end position="143"/>
    </location>
</feature>
<proteinExistence type="predicted"/>
<reference evidence="2 3" key="1">
    <citation type="submission" date="2016-10" db="EMBL/GenBank/DDBJ databases">
        <authorList>
            <person name="de Groot N.N."/>
        </authorList>
    </citation>
    <scope>NUCLEOTIDE SEQUENCE [LARGE SCALE GENOMIC DNA]</scope>
    <source>
        <strain evidence="2 3">DSM 20678</strain>
    </source>
</reference>
<dbReference type="PANTHER" id="PTHR43339:SF1">
    <property type="entry name" value="RUBRERYTHRIN"/>
    <property type="match status" value="1"/>
</dbReference>
<dbReference type="Gene3D" id="1.20.1260.10">
    <property type="match status" value="1"/>
</dbReference>
<gene>
    <name evidence="2" type="ORF">SAMN05444406_11026</name>
</gene>
<dbReference type="OrthoDB" id="9805587at2"/>
<dbReference type="PROSITE" id="PS50905">
    <property type="entry name" value="FERRITIN_LIKE"/>
    <property type="match status" value="1"/>
</dbReference>
<accession>A0A1I5V7F7</accession>
<dbReference type="EMBL" id="FOXR01000010">
    <property type="protein sequence ID" value="SFQ03361.1"/>
    <property type="molecule type" value="Genomic_DNA"/>
</dbReference>
<dbReference type="InterPro" id="IPR003251">
    <property type="entry name" value="Rr_diiron-bd_dom"/>
</dbReference>
<name>A0A1I5V7F7_9FIRM</name>
<dbReference type="Pfam" id="PF02915">
    <property type="entry name" value="Rubrerythrin"/>
    <property type="match status" value="1"/>
</dbReference>
<dbReference type="InterPro" id="IPR009040">
    <property type="entry name" value="Ferritin-like_diiron"/>
</dbReference>
<protein>
    <submittedName>
        <fullName evidence="2">Rubrerythrin</fullName>
    </submittedName>
</protein>
<dbReference type="InterPro" id="IPR009078">
    <property type="entry name" value="Ferritin-like_SF"/>
</dbReference>
<dbReference type="GO" id="GO:0005506">
    <property type="term" value="F:iron ion binding"/>
    <property type="evidence" value="ECO:0007669"/>
    <property type="project" value="InterPro"/>
</dbReference>
<dbReference type="InterPro" id="IPR052773">
    <property type="entry name" value="Anaerobic_Peroxidase-Rel"/>
</dbReference>
<dbReference type="SUPFAM" id="SSF47240">
    <property type="entry name" value="Ferritin-like"/>
    <property type="match status" value="1"/>
</dbReference>
<keyword evidence="3" id="KW-1185">Reference proteome</keyword>
<dbReference type="InterPro" id="IPR045236">
    <property type="entry name" value="RevRr_diiron-bd_dom"/>
</dbReference>
<dbReference type="GO" id="GO:0016491">
    <property type="term" value="F:oxidoreductase activity"/>
    <property type="evidence" value="ECO:0007669"/>
    <property type="project" value="InterPro"/>
</dbReference>
<dbReference type="CDD" id="cd01046">
    <property type="entry name" value="Rubrerythrin_like"/>
    <property type="match status" value="1"/>
</dbReference>
<organism evidence="2 3">
    <name type="scientific">Caldicoprobacter faecalis</name>
    <dbReference type="NCBI Taxonomy" id="937334"/>
    <lineage>
        <taxon>Bacteria</taxon>
        <taxon>Bacillati</taxon>
        <taxon>Bacillota</taxon>
        <taxon>Clostridia</taxon>
        <taxon>Caldicoprobacterales</taxon>
        <taxon>Caldicoprobacteraceae</taxon>
        <taxon>Caldicoprobacter</taxon>
    </lineage>
</organism>
<evidence type="ECO:0000259" key="1">
    <source>
        <dbReference type="PROSITE" id="PS50905"/>
    </source>
</evidence>